<feature type="transmembrane region" description="Helical" evidence="10">
    <location>
        <begin position="191"/>
        <end position="210"/>
    </location>
</feature>
<keyword evidence="4" id="KW-0813">Transport</keyword>
<dbReference type="GO" id="GO:0042910">
    <property type="term" value="F:xenobiotic transmembrane transporter activity"/>
    <property type="evidence" value="ECO:0007669"/>
    <property type="project" value="InterPro"/>
</dbReference>
<evidence type="ECO:0000256" key="7">
    <source>
        <dbReference type="ARBA" id="ARBA00022989"/>
    </source>
</evidence>
<keyword evidence="7 10" id="KW-1133">Transmembrane helix</keyword>
<evidence type="ECO:0000256" key="4">
    <source>
        <dbReference type="ARBA" id="ARBA00022448"/>
    </source>
</evidence>
<comment type="subcellular location">
    <subcellularLocation>
        <location evidence="1">Cell membrane</location>
        <topology evidence="1">Multi-pass membrane protein</topology>
    </subcellularLocation>
</comment>
<dbReference type="Proteomes" id="UP000095594">
    <property type="component" value="Unassembled WGS sequence"/>
</dbReference>
<dbReference type="RefSeq" id="WP_055266502.1">
    <property type="nucleotide sequence ID" value="NZ_CABIXQ010000014.1"/>
</dbReference>
<dbReference type="PIRSF" id="PIRSF006603">
    <property type="entry name" value="DinF"/>
    <property type="match status" value="1"/>
</dbReference>
<gene>
    <name evidence="11" type="primary">mepA_10</name>
    <name evidence="11" type="ORF">ERS852471_02180</name>
</gene>
<feature type="transmembrane region" description="Helical" evidence="10">
    <location>
        <begin position="160"/>
        <end position="185"/>
    </location>
</feature>
<dbReference type="AlphaFoldDB" id="A0A174HLM3"/>
<feature type="transmembrane region" description="Helical" evidence="10">
    <location>
        <begin position="307"/>
        <end position="331"/>
    </location>
</feature>
<evidence type="ECO:0000256" key="3">
    <source>
        <dbReference type="ARBA" id="ARBA00022106"/>
    </source>
</evidence>
<evidence type="ECO:0000256" key="1">
    <source>
        <dbReference type="ARBA" id="ARBA00004651"/>
    </source>
</evidence>
<feature type="transmembrane region" description="Helical" evidence="10">
    <location>
        <begin position="351"/>
        <end position="369"/>
    </location>
</feature>
<feature type="transmembrane region" description="Helical" evidence="10">
    <location>
        <begin position="12"/>
        <end position="31"/>
    </location>
</feature>
<dbReference type="PANTHER" id="PTHR43823">
    <property type="entry name" value="SPORULATION PROTEIN YKVU"/>
    <property type="match status" value="1"/>
</dbReference>
<feature type="transmembrane region" description="Helical" evidence="10">
    <location>
        <begin position="381"/>
        <end position="405"/>
    </location>
</feature>
<keyword evidence="8 10" id="KW-0472">Membrane</keyword>
<dbReference type="EMBL" id="CYZX01000014">
    <property type="protein sequence ID" value="CUO74197.1"/>
    <property type="molecule type" value="Genomic_DNA"/>
</dbReference>
<evidence type="ECO:0000256" key="2">
    <source>
        <dbReference type="ARBA" id="ARBA00008417"/>
    </source>
</evidence>
<evidence type="ECO:0000313" key="12">
    <source>
        <dbReference type="Proteomes" id="UP000095594"/>
    </source>
</evidence>
<feature type="transmembrane region" description="Helical" evidence="10">
    <location>
        <begin position="265"/>
        <end position="286"/>
    </location>
</feature>
<dbReference type="OrthoDB" id="305360at2"/>
<evidence type="ECO:0000256" key="10">
    <source>
        <dbReference type="SAM" id="Phobius"/>
    </source>
</evidence>
<dbReference type="Pfam" id="PF01554">
    <property type="entry name" value="MatE"/>
    <property type="match status" value="2"/>
</dbReference>
<dbReference type="InterPro" id="IPR048279">
    <property type="entry name" value="MdtK-like"/>
</dbReference>
<feature type="transmembrane region" description="Helical" evidence="10">
    <location>
        <begin position="231"/>
        <end position="253"/>
    </location>
</feature>
<sequence length="439" mass="48018">MTDNKTLRKSFFRNLIPSVTAMWVYSIYTIIDGIFVGKGVGSTALASVNIAMPFVNLIFASSIFFATGTSTLISIRLGQDKKDEANNIFSFNVAIMIIFSIILLAFSLIFINKISIFLGATESTFKMVKDYLSIIILFNGFFIVSYCLEVLTKADGFPNLAIIGVSISAITNIILDYLFVIKFGFGVKGAAIATGISQVASCLFFTLHFLKPISTLKFVKFKPSFNIFKRIISIGFPDGITELTSGIVILIFNQSILKFIGENGLVTYSVICYVSTLVLMTMIGITQGAQPLCSFYYGSEDVKSLKYLFSITLKTIAIVSVGIFIICILFSPSIINVFIASNDSALINQSIIIFRIYSLSFLLVGFNILSSGFCSSIESPILATLISISRGLVIIIITLIITIILYGGNGIWIATILSEAICLLISVWSIKISFKNLLS</sequence>
<dbReference type="CDD" id="cd13143">
    <property type="entry name" value="MATE_MepA_like"/>
    <property type="match status" value="1"/>
</dbReference>
<evidence type="ECO:0000256" key="9">
    <source>
        <dbReference type="ARBA" id="ARBA00023251"/>
    </source>
</evidence>
<dbReference type="GO" id="GO:0046677">
    <property type="term" value="P:response to antibiotic"/>
    <property type="evidence" value="ECO:0007669"/>
    <property type="project" value="UniProtKB-KW"/>
</dbReference>
<dbReference type="GO" id="GO:0015297">
    <property type="term" value="F:antiporter activity"/>
    <property type="evidence" value="ECO:0007669"/>
    <property type="project" value="InterPro"/>
</dbReference>
<feature type="transmembrane region" description="Helical" evidence="10">
    <location>
        <begin position="89"/>
        <end position="111"/>
    </location>
</feature>
<feature type="transmembrane region" description="Helical" evidence="10">
    <location>
        <begin position="51"/>
        <end position="77"/>
    </location>
</feature>
<name>A0A174HLM3_9CLOT</name>
<accession>A0A174HLM3</accession>
<feature type="transmembrane region" description="Helical" evidence="10">
    <location>
        <begin position="411"/>
        <end position="430"/>
    </location>
</feature>
<keyword evidence="6 10" id="KW-0812">Transmembrane</keyword>
<dbReference type="InterPro" id="IPR045070">
    <property type="entry name" value="MATE_MepA-like"/>
</dbReference>
<dbReference type="InterPro" id="IPR002528">
    <property type="entry name" value="MATE_fam"/>
</dbReference>
<proteinExistence type="inferred from homology"/>
<comment type="similarity">
    <text evidence="2">Belongs to the multi antimicrobial extrusion (MATE) (TC 2.A.66.1) family. MepA subfamily.</text>
</comment>
<evidence type="ECO:0000313" key="11">
    <source>
        <dbReference type="EMBL" id="CUO74197.1"/>
    </source>
</evidence>
<evidence type="ECO:0000256" key="8">
    <source>
        <dbReference type="ARBA" id="ARBA00023136"/>
    </source>
</evidence>
<evidence type="ECO:0000256" key="6">
    <source>
        <dbReference type="ARBA" id="ARBA00022692"/>
    </source>
</evidence>
<dbReference type="GO" id="GO:0005886">
    <property type="term" value="C:plasma membrane"/>
    <property type="evidence" value="ECO:0007669"/>
    <property type="project" value="UniProtKB-SubCell"/>
</dbReference>
<evidence type="ECO:0000256" key="5">
    <source>
        <dbReference type="ARBA" id="ARBA00022475"/>
    </source>
</evidence>
<dbReference type="PANTHER" id="PTHR43823:SF3">
    <property type="entry name" value="MULTIDRUG EXPORT PROTEIN MEPA"/>
    <property type="match status" value="1"/>
</dbReference>
<protein>
    <recommendedName>
        <fullName evidence="3">Multidrug export protein MepA</fullName>
    </recommendedName>
</protein>
<keyword evidence="9" id="KW-0046">Antibiotic resistance</keyword>
<organism evidence="11 12">
    <name type="scientific">Clostridium disporicum</name>
    <dbReference type="NCBI Taxonomy" id="84024"/>
    <lineage>
        <taxon>Bacteria</taxon>
        <taxon>Bacillati</taxon>
        <taxon>Bacillota</taxon>
        <taxon>Clostridia</taxon>
        <taxon>Eubacteriales</taxon>
        <taxon>Clostridiaceae</taxon>
        <taxon>Clostridium</taxon>
    </lineage>
</organism>
<dbReference type="InterPro" id="IPR051327">
    <property type="entry name" value="MATE_MepA_subfamily"/>
</dbReference>
<reference evidence="11 12" key="1">
    <citation type="submission" date="2015-09" db="EMBL/GenBank/DDBJ databases">
        <authorList>
            <consortium name="Pathogen Informatics"/>
        </authorList>
    </citation>
    <scope>NUCLEOTIDE SEQUENCE [LARGE SCALE GENOMIC DNA]</scope>
    <source>
        <strain evidence="11 12">2789STDY5834856</strain>
    </source>
</reference>
<keyword evidence="5" id="KW-1003">Cell membrane</keyword>
<feature type="transmembrane region" description="Helical" evidence="10">
    <location>
        <begin position="131"/>
        <end position="148"/>
    </location>
</feature>